<evidence type="ECO:0000313" key="1">
    <source>
        <dbReference type="EMBL" id="TBN43829.1"/>
    </source>
</evidence>
<dbReference type="OrthoDB" id="9794206at2"/>
<accession>A0A4Q9G8J1</accession>
<organism evidence="1 2">
    <name type="scientific">Paracoccus subflavus</name>
    <dbReference type="NCBI Taxonomy" id="2528244"/>
    <lineage>
        <taxon>Bacteria</taxon>
        <taxon>Pseudomonadati</taxon>
        <taxon>Pseudomonadota</taxon>
        <taxon>Alphaproteobacteria</taxon>
        <taxon>Rhodobacterales</taxon>
        <taxon>Paracoccaceae</taxon>
        <taxon>Paracoccus</taxon>
    </lineage>
</organism>
<sequence>MFHKTIDFPLCPPNGLPGRRVFLLLQGPHGPFFDRLGQMLRASGAQVWRCAFNAGDEFFWSDKAHLLRYTGSSGEWPAHLARIIAERGVTDIVLYGDVRPIHAAARSAADTHGLRLHVFEEGYLRPYWITYERGGSNGHSALLDIPVGEMRAVLRDSMIEVRRPPAHWGDMRQHKFYGAFYHFLLLVANARYRRFVSHRTLSVWQEFWLNFCRLVLMPLHWVIRSCQWRRFRLSGRPYVLVPMQLEHDSSLQGHSPYTRNRQFVEEVIAEFARAAPAHHHLLFKAHPLEDGRARNRQSIRAAAARHGLSDRVHYLRGGRLAAMLDHARAVITVNSTAAQQALWRGLPVKALGRAVYNKPGLVSDQSLADFCRDPQHPDLAACRVFRAYLLQTSQVPGGFYSRRSRAHALRLVADLILAADDPYQALARGRVPRRHQISGDLERAA</sequence>
<dbReference type="Pfam" id="PF05159">
    <property type="entry name" value="Capsule_synth"/>
    <property type="match status" value="1"/>
</dbReference>
<dbReference type="Proteomes" id="UP000293520">
    <property type="component" value="Unassembled WGS sequence"/>
</dbReference>
<dbReference type="CDD" id="cd16441">
    <property type="entry name" value="beta_Kdo_transferase_KpsS"/>
    <property type="match status" value="1"/>
</dbReference>
<gene>
    <name evidence="1" type="ORF">EYE42_01460</name>
</gene>
<reference evidence="1 2" key="1">
    <citation type="submission" date="2019-02" db="EMBL/GenBank/DDBJ databases">
        <title>Paracoccus subflavus sp. nov., isolated from marine sediment of the Pacific Ocean.</title>
        <authorList>
            <person name="Zhang G."/>
        </authorList>
    </citation>
    <scope>NUCLEOTIDE SEQUENCE [LARGE SCALE GENOMIC DNA]</scope>
    <source>
        <strain evidence="1 2">GY0581</strain>
    </source>
</reference>
<dbReference type="InterPro" id="IPR007833">
    <property type="entry name" value="Capsule_polysaccharide_synth"/>
</dbReference>
<dbReference type="AlphaFoldDB" id="A0A4Q9G8J1"/>
<name>A0A4Q9G8J1_9RHOB</name>
<evidence type="ECO:0000313" key="2">
    <source>
        <dbReference type="Proteomes" id="UP000293520"/>
    </source>
</evidence>
<dbReference type="RefSeq" id="WP_130989530.1">
    <property type="nucleotide sequence ID" value="NZ_SISK01000001.1"/>
</dbReference>
<keyword evidence="2" id="KW-1185">Reference proteome</keyword>
<comment type="caution">
    <text evidence="1">The sequence shown here is derived from an EMBL/GenBank/DDBJ whole genome shotgun (WGS) entry which is preliminary data.</text>
</comment>
<proteinExistence type="predicted"/>
<dbReference type="EMBL" id="SISK01000001">
    <property type="protein sequence ID" value="TBN43829.1"/>
    <property type="molecule type" value="Genomic_DNA"/>
</dbReference>
<protein>
    <submittedName>
        <fullName evidence="1">Capsular biosynthesis protein</fullName>
    </submittedName>
</protein>
<dbReference type="GO" id="GO:0015774">
    <property type="term" value="P:polysaccharide transport"/>
    <property type="evidence" value="ECO:0007669"/>
    <property type="project" value="InterPro"/>
</dbReference>
<dbReference type="GO" id="GO:0000271">
    <property type="term" value="P:polysaccharide biosynthetic process"/>
    <property type="evidence" value="ECO:0007669"/>
    <property type="project" value="InterPro"/>
</dbReference>